<name>A0A5J4TRL6_9EUKA</name>
<dbReference type="Proteomes" id="UP000324800">
    <property type="component" value="Unassembled WGS sequence"/>
</dbReference>
<protein>
    <submittedName>
        <fullName evidence="1">Uncharacterized protein</fullName>
    </submittedName>
</protein>
<sequence>MDGLLYHPVLLFKVYELHLFGQFIDFHCLYLLVHSMEYSKCSINDLILLDSYFSIDFMKLVYLLLDLLGEMSVALRKASSYAVWRLDMQTGAPVTVQTGAKACYHLLRKTLNYLNGCLSVSRC</sequence>
<evidence type="ECO:0000313" key="2">
    <source>
        <dbReference type="Proteomes" id="UP000324800"/>
    </source>
</evidence>
<organism evidence="1 2">
    <name type="scientific">Streblomastix strix</name>
    <dbReference type="NCBI Taxonomy" id="222440"/>
    <lineage>
        <taxon>Eukaryota</taxon>
        <taxon>Metamonada</taxon>
        <taxon>Preaxostyla</taxon>
        <taxon>Oxymonadida</taxon>
        <taxon>Streblomastigidae</taxon>
        <taxon>Streblomastix</taxon>
    </lineage>
</organism>
<reference evidence="1 2" key="1">
    <citation type="submission" date="2019-03" db="EMBL/GenBank/DDBJ databases">
        <title>Single cell metagenomics reveals metabolic interactions within the superorganism composed of flagellate Streblomastix strix and complex community of Bacteroidetes bacteria on its surface.</title>
        <authorList>
            <person name="Treitli S.C."/>
            <person name="Kolisko M."/>
            <person name="Husnik F."/>
            <person name="Keeling P."/>
            <person name="Hampl V."/>
        </authorList>
    </citation>
    <scope>NUCLEOTIDE SEQUENCE [LARGE SCALE GENOMIC DNA]</scope>
    <source>
        <strain evidence="1">ST1C</strain>
    </source>
</reference>
<gene>
    <name evidence="1" type="ORF">EZS28_043931</name>
</gene>
<comment type="caution">
    <text evidence="1">The sequence shown here is derived from an EMBL/GenBank/DDBJ whole genome shotgun (WGS) entry which is preliminary data.</text>
</comment>
<proteinExistence type="predicted"/>
<dbReference type="EMBL" id="SNRW01026796">
    <property type="protein sequence ID" value="KAA6360542.1"/>
    <property type="molecule type" value="Genomic_DNA"/>
</dbReference>
<dbReference type="AlphaFoldDB" id="A0A5J4TRL6"/>
<accession>A0A5J4TRL6</accession>
<evidence type="ECO:0000313" key="1">
    <source>
        <dbReference type="EMBL" id="KAA6360542.1"/>
    </source>
</evidence>